<feature type="compositionally biased region" description="Acidic residues" evidence="2">
    <location>
        <begin position="113"/>
        <end position="122"/>
    </location>
</feature>
<accession>A0A2U9C7L9</accession>
<feature type="compositionally biased region" description="Basic and acidic residues" evidence="2">
    <location>
        <begin position="178"/>
        <end position="190"/>
    </location>
</feature>
<reference evidence="3 4" key="1">
    <citation type="submission" date="2017-12" db="EMBL/GenBank/DDBJ databases">
        <title>Integrating genomic resources of turbot (Scophthalmus maximus) in depth evaluation of genetic and physical mapping variation across individuals.</title>
        <authorList>
            <person name="Martinez P."/>
        </authorList>
    </citation>
    <scope>NUCLEOTIDE SEQUENCE [LARGE SCALE GENOMIC DNA]</scope>
</reference>
<dbReference type="AlphaFoldDB" id="A0A2U9C7L9"/>
<dbReference type="Proteomes" id="UP000246464">
    <property type="component" value="Chromosome 13"/>
</dbReference>
<feature type="region of interest" description="Disordered" evidence="2">
    <location>
        <begin position="173"/>
        <end position="194"/>
    </location>
</feature>
<keyword evidence="1" id="KW-0175">Coiled coil</keyword>
<evidence type="ECO:0000256" key="1">
    <source>
        <dbReference type="SAM" id="Coils"/>
    </source>
</evidence>
<evidence type="ECO:0000313" key="4">
    <source>
        <dbReference type="Proteomes" id="UP000246464"/>
    </source>
</evidence>
<evidence type="ECO:0000313" key="3">
    <source>
        <dbReference type="EMBL" id="AWP11599.1"/>
    </source>
</evidence>
<feature type="coiled-coil region" evidence="1">
    <location>
        <begin position="313"/>
        <end position="400"/>
    </location>
</feature>
<protein>
    <submittedName>
        <fullName evidence="3">Putative leucine-rich repeat-containing protein DDB G0290503</fullName>
    </submittedName>
</protein>
<name>A0A2U9C7L9_SCOMX</name>
<feature type="region of interest" description="Disordered" evidence="2">
    <location>
        <begin position="61"/>
        <end position="122"/>
    </location>
</feature>
<feature type="compositionally biased region" description="Basic and acidic residues" evidence="2">
    <location>
        <begin position="61"/>
        <end position="78"/>
    </location>
</feature>
<proteinExistence type="predicted"/>
<keyword evidence="4" id="KW-1185">Reference proteome</keyword>
<gene>
    <name evidence="3" type="ORF">SMAX5B_016570</name>
</gene>
<dbReference type="EMBL" id="CP026255">
    <property type="protein sequence ID" value="AWP11599.1"/>
    <property type="molecule type" value="Genomic_DNA"/>
</dbReference>
<feature type="compositionally biased region" description="Basic and acidic residues" evidence="2">
    <location>
        <begin position="85"/>
        <end position="99"/>
    </location>
</feature>
<sequence length="432" mass="49973">MMTEERDAGVEALEVDLEQAKQDLACQALRVTEVTAELGMQTEEKESLSKTVEFLRAELEMVHTRGEEQGDQSEKLRETQQQQRPQKDKQCLHERKSSAAREAQLPRAKDSELDSEDVNEDLEREVARLSTSLEREIRKNALLSKMEKNLAAELRKEKSQILELTDQLQKQMDAQEQQLRRQQERRREQAARGSSGVMEAFLRELKVLRNSNLELHNKINAEKSASAALREQSDALWMRTQEMDISSNCRRLQAEKTKLEEELQNELQPPKAHRLEDLEASRATNRQLVGALQAEEERVGGLKAETASLSLRLEEETQKSACLSAQAQSLRTELQTEQTWRRRLSDRLQREKDAQQQEADALLQEVEDQRAANLHTLVRLRAEKEAGQRLRRETAELREELEVHMVACVTLSEATPSFWRRVLHFLGWRKKK</sequence>
<evidence type="ECO:0000256" key="2">
    <source>
        <dbReference type="SAM" id="MobiDB-lite"/>
    </source>
</evidence>
<organism evidence="3 4">
    <name type="scientific">Scophthalmus maximus</name>
    <name type="common">Turbot</name>
    <name type="synonym">Psetta maxima</name>
    <dbReference type="NCBI Taxonomy" id="52904"/>
    <lineage>
        <taxon>Eukaryota</taxon>
        <taxon>Metazoa</taxon>
        <taxon>Chordata</taxon>
        <taxon>Craniata</taxon>
        <taxon>Vertebrata</taxon>
        <taxon>Euteleostomi</taxon>
        <taxon>Actinopterygii</taxon>
        <taxon>Neopterygii</taxon>
        <taxon>Teleostei</taxon>
        <taxon>Neoteleostei</taxon>
        <taxon>Acanthomorphata</taxon>
        <taxon>Carangaria</taxon>
        <taxon>Pleuronectiformes</taxon>
        <taxon>Pleuronectoidei</taxon>
        <taxon>Scophthalmidae</taxon>
        <taxon>Scophthalmus</taxon>
    </lineage>
</organism>